<dbReference type="InterPro" id="IPR016181">
    <property type="entry name" value="Acyl_CoA_acyltransferase"/>
</dbReference>
<protein>
    <submittedName>
        <fullName evidence="2">RimJ/RimL family protein N-acetyltransferase</fullName>
    </submittedName>
</protein>
<proteinExistence type="predicted"/>
<dbReference type="InterPro" id="IPR051908">
    <property type="entry name" value="Ribosomal_N-acetyltransferase"/>
</dbReference>
<accession>A0ABS4ZF62</accession>
<dbReference type="PROSITE" id="PS51186">
    <property type="entry name" value="GNAT"/>
    <property type="match status" value="1"/>
</dbReference>
<dbReference type="SUPFAM" id="SSF55729">
    <property type="entry name" value="Acyl-CoA N-acyltransferases (Nat)"/>
    <property type="match status" value="1"/>
</dbReference>
<dbReference type="PANTHER" id="PTHR43441:SF10">
    <property type="entry name" value="ACETYLTRANSFERASE"/>
    <property type="match status" value="1"/>
</dbReference>
<dbReference type="RefSeq" id="WP_165131494.1">
    <property type="nucleotide sequence ID" value="NZ_CP049253.1"/>
</dbReference>
<dbReference type="EMBL" id="JAGIOL010000001">
    <property type="protein sequence ID" value="MBP2435927.1"/>
    <property type="molecule type" value="Genomic_DNA"/>
</dbReference>
<name>A0ABS4ZF62_9MICO</name>
<reference evidence="2 3" key="1">
    <citation type="submission" date="2021-03" db="EMBL/GenBank/DDBJ databases">
        <title>Sequencing the genomes of 1000 actinobacteria strains.</title>
        <authorList>
            <person name="Klenk H.-P."/>
        </authorList>
    </citation>
    <scope>NUCLEOTIDE SEQUENCE [LARGE SCALE GENOMIC DNA]</scope>
    <source>
        <strain evidence="2 3">DSM 24221</strain>
    </source>
</reference>
<gene>
    <name evidence="2" type="ORF">JOF34_000513</name>
</gene>
<feature type="domain" description="N-acetyltransferase" evidence="1">
    <location>
        <begin position="7"/>
        <end position="166"/>
    </location>
</feature>
<dbReference type="Gene3D" id="3.40.630.30">
    <property type="match status" value="1"/>
</dbReference>
<dbReference type="InterPro" id="IPR000182">
    <property type="entry name" value="GNAT_dom"/>
</dbReference>
<evidence type="ECO:0000259" key="1">
    <source>
        <dbReference type="PROSITE" id="PS51186"/>
    </source>
</evidence>
<comment type="caution">
    <text evidence="2">The sequence shown here is derived from an EMBL/GenBank/DDBJ whole genome shotgun (WGS) entry which is preliminary data.</text>
</comment>
<sequence>MTQSVSPVLRTLCPEDAGYVHQAFASNIDMQRQGDVTTLEDAERYVSRLLSAASAQLPWAICIDDRLLGLVNIGVDEANRNGWFSYWMHADGRGRGWTSRAAATVANWALESGGLERLELGHRTNNPASEAVAHAAGFVREGTERGKFLITGDRIDVATYGRLRSDPIPDTDVLPMSTA</sequence>
<organism evidence="2 3">
    <name type="scientific">Microbacterium amylolyticum</name>
    <dbReference type="NCBI Taxonomy" id="936337"/>
    <lineage>
        <taxon>Bacteria</taxon>
        <taxon>Bacillati</taxon>
        <taxon>Actinomycetota</taxon>
        <taxon>Actinomycetes</taxon>
        <taxon>Micrococcales</taxon>
        <taxon>Microbacteriaceae</taxon>
        <taxon>Microbacterium</taxon>
    </lineage>
</organism>
<evidence type="ECO:0000313" key="3">
    <source>
        <dbReference type="Proteomes" id="UP001519362"/>
    </source>
</evidence>
<dbReference type="Proteomes" id="UP001519362">
    <property type="component" value="Unassembled WGS sequence"/>
</dbReference>
<keyword evidence="3" id="KW-1185">Reference proteome</keyword>
<dbReference type="PANTHER" id="PTHR43441">
    <property type="entry name" value="RIBOSOMAL-PROTEIN-SERINE ACETYLTRANSFERASE"/>
    <property type="match status" value="1"/>
</dbReference>
<dbReference type="Pfam" id="PF13302">
    <property type="entry name" value="Acetyltransf_3"/>
    <property type="match status" value="1"/>
</dbReference>
<evidence type="ECO:0000313" key="2">
    <source>
        <dbReference type="EMBL" id="MBP2435927.1"/>
    </source>
</evidence>